<reference evidence="9" key="1">
    <citation type="submission" date="2013-02" db="EMBL/GenBank/DDBJ databases">
        <authorList>
            <person name="Hughes D."/>
        </authorList>
    </citation>
    <scope>NUCLEOTIDE SEQUENCE</scope>
    <source>
        <strain>Durham</strain>
        <strain evidence="9">NC isolate 2 -- Noor lab</strain>
    </source>
</reference>
<dbReference type="PANTHER" id="PTHR13204:SF1">
    <property type="entry name" value="ESTER HYDROLASE C11ORF54"/>
    <property type="match status" value="1"/>
</dbReference>
<dbReference type="PANTHER" id="PTHR13204">
    <property type="entry name" value="PTD012 PROTEIN"/>
    <property type="match status" value="1"/>
</dbReference>
<dbReference type="Proteomes" id="UP000015102">
    <property type="component" value="Unassembled WGS sequence"/>
</dbReference>
<sequence>MRSPVKFENIIFEEKSLHVPELDEIVQVLQSALSRNFQEVTVEIVDCPNLTAEPYSLVCEGLNGSLTLMELGGFATLLPLEDKGKVYDIVETSRKIMKGKDLAIIGTGAGPVSLEKSNCEIILNMNIPLKGNLENKSIAIRINEDDEISLDPINDQQIFSYLVNIFLCEGKSGKVKFEMSAPLNAVGTLFSIPNIENKD</sequence>
<dbReference type="SUPFAM" id="SSF117856">
    <property type="entry name" value="AF0104/ALDC/Ptd012-like"/>
    <property type="match status" value="1"/>
</dbReference>
<dbReference type="AlphaFoldDB" id="T1GJ03"/>
<keyword evidence="6" id="KW-0539">Nucleus</keyword>
<protein>
    <recommendedName>
        <fullName evidence="7">DUF1907 domain-containing protein</fullName>
    </recommendedName>
</protein>
<evidence type="ECO:0000256" key="1">
    <source>
        <dbReference type="ARBA" id="ARBA00004123"/>
    </source>
</evidence>
<comment type="subunit">
    <text evidence="2">Monomer.</text>
</comment>
<dbReference type="GO" id="GO:0016788">
    <property type="term" value="F:hydrolase activity, acting on ester bonds"/>
    <property type="evidence" value="ECO:0007669"/>
    <property type="project" value="TreeGrafter"/>
</dbReference>
<evidence type="ECO:0000256" key="2">
    <source>
        <dbReference type="ARBA" id="ARBA00011245"/>
    </source>
</evidence>
<evidence type="ECO:0000313" key="9">
    <source>
        <dbReference type="Proteomes" id="UP000015102"/>
    </source>
</evidence>
<dbReference type="Pfam" id="PF08925">
    <property type="entry name" value="DUF1907"/>
    <property type="match status" value="1"/>
</dbReference>
<keyword evidence="4" id="KW-0378">Hydrolase</keyword>
<dbReference type="HOGENOM" id="CLU_055541_1_0_1"/>
<evidence type="ECO:0000313" key="8">
    <source>
        <dbReference type="EnsemblMetazoa" id="MESCA003441-PA"/>
    </source>
</evidence>
<reference evidence="8" key="2">
    <citation type="submission" date="2015-06" db="UniProtKB">
        <authorList>
            <consortium name="EnsemblMetazoa"/>
        </authorList>
    </citation>
    <scope>IDENTIFICATION</scope>
</reference>
<dbReference type="EMBL" id="CAQQ02065882">
    <property type="status" value="NOT_ANNOTATED_CDS"/>
    <property type="molecule type" value="Genomic_DNA"/>
</dbReference>
<evidence type="ECO:0000256" key="6">
    <source>
        <dbReference type="ARBA" id="ARBA00023242"/>
    </source>
</evidence>
<keyword evidence="9" id="KW-1185">Reference proteome</keyword>
<dbReference type="EMBL" id="CAQQ02065881">
    <property type="status" value="NOT_ANNOTATED_CDS"/>
    <property type="molecule type" value="Genomic_DNA"/>
</dbReference>
<organism evidence="8 9">
    <name type="scientific">Megaselia scalaris</name>
    <name type="common">Humpbacked fly</name>
    <name type="synonym">Phora scalaris</name>
    <dbReference type="NCBI Taxonomy" id="36166"/>
    <lineage>
        <taxon>Eukaryota</taxon>
        <taxon>Metazoa</taxon>
        <taxon>Ecdysozoa</taxon>
        <taxon>Arthropoda</taxon>
        <taxon>Hexapoda</taxon>
        <taxon>Insecta</taxon>
        <taxon>Pterygota</taxon>
        <taxon>Neoptera</taxon>
        <taxon>Endopterygota</taxon>
        <taxon>Diptera</taxon>
        <taxon>Brachycera</taxon>
        <taxon>Muscomorpha</taxon>
        <taxon>Platypezoidea</taxon>
        <taxon>Phoridae</taxon>
        <taxon>Megaseliini</taxon>
        <taxon>Megaselia</taxon>
    </lineage>
</organism>
<evidence type="ECO:0000256" key="3">
    <source>
        <dbReference type="ARBA" id="ARBA00022723"/>
    </source>
</evidence>
<dbReference type="InterPro" id="IPR015021">
    <property type="entry name" value="C11orf54_DUF1907"/>
</dbReference>
<dbReference type="GO" id="GO:0008270">
    <property type="term" value="F:zinc ion binding"/>
    <property type="evidence" value="ECO:0007669"/>
    <property type="project" value="TreeGrafter"/>
</dbReference>
<dbReference type="STRING" id="36166.T1GJ03"/>
<proteinExistence type="predicted"/>
<evidence type="ECO:0000259" key="7">
    <source>
        <dbReference type="SMART" id="SM01168"/>
    </source>
</evidence>
<dbReference type="GO" id="GO:0005634">
    <property type="term" value="C:nucleus"/>
    <property type="evidence" value="ECO:0007669"/>
    <property type="project" value="UniProtKB-SubCell"/>
</dbReference>
<name>T1GJ03_MEGSC</name>
<dbReference type="EnsemblMetazoa" id="MESCA003441-RA">
    <property type="protein sequence ID" value="MESCA003441-PA"/>
    <property type="gene ID" value="MESCA003441"/>
</dbReference>
<accession>T1GJ03</accession>
<evidence type="ECO:0000256" key="5">
    <source>
        <dbReference type="ARBA" id="ARBA00022833"/>
    </source>
</evidence>
<keyword evidence="5" id="KW-0862">Zinc</keyword>
<dbReference type="SMART" id="SM01168">
    <property type="entry name" value="DUF1907"/>
    <property type="match status" value="1"/>
</dbReference>
<keyword evidence="3" id="KW-0479">Metal-binding</keyword>
<comment type="subcellular location">
    <subcellularLocation>
        <location evidence="1">Nucleus</location>
    </subcellularLocation>
</comment>
<feature type="domain" description="DUF1907" evidence="7">
    <location>
        <begin position="28"/>
        <end position="195"/>
    </location>
</feature>
<evidence type="ECO:0000256" key="4">
    <source>
        <dbReference type="ARBA" id="ARBA00022801"/>
    </source>
</evidence>